<dbReference type="Proteomes" id="UP000827160">
    <property type="component" value="Segment"/>
</dbReference>
<dbReference type="EMBL" id="MZ462995">
    <property type="protein sequence ID" value="QXP44086.1"/>
    <property type="molecule type" value="Genomic_DNA"/>
</dbReference>
<keyword evidence="2" id="KW-1185">Reference proteome</keyword>
<name>A0AAE7SPY2_9CAUD</name>
<evidence type="ECO:0000313" key="2">
    <source>
        <dbReference type="Proteomes" id="UP000827160"/>
    </source>
</evidence>
<accession>A0AAE7SPY2</accession>
<evidence type="ECO:0000313" key="1">
    <source>
        <dbReference type="EMBL" id="QXP44086.1"/>
    </source>
</evidence>
<sequence length="140" mass="16352">MQISDNERYTARRDVLKMFEASVETLSRELSIRHPEYWNDRNLSERYGDVYDDVHTLCLSEKTARSAAAIYRAWQTTGIIFLRLTHAWGFNADAVSAGIVWHMLIEQTASHTRRYGHPPARLDKMLDDAIEHGKFLHKQY</sequence>
<protein>
    <submittedName>
        <fullName evidence="1">Uncharacterized protein</fullName>
    </submittedName>
</protein>
<reference evidence="1" key="1">
    <citation type="submission" date="2021-06" db="EMBL/GenBank/DDBJ databases">
        <authorList>
            <person name="Nair S."/>
        </authorList>
    </citation>
    <scope>NUCLEOTIDE SEQUENCE</scope>
</reference>
<organism evidence="1 2">
    <name type="scientific">Stappia phage SI01</name>
    <dbReference type="NCBI Taxonomy" id="2847766"/>
    <lineage>
        <taxon>Viruses</taxon>
        <taxon>Duplodnaviria</taxon>
        <taxon>Heunggongvirae</taxon>
        <taxon>Uroviricota</taxon>
        <taxon>Caudoviricetes</taxon>
        <taxon>Autographivirales</taxon>
        <taxon>Dunnvirinae</taxon>
        <taxon>Songlingvirus</taxon>
        <taxon>Songlingvirus SI01</taxon>
    </lineage>
</organism>
<proteinExistence type="predicted"/>